<evidence type="ECO:0000256" key="3">
    <source>
        <dbReference type="ARBA" id="ARBA00022741"/>
    </source>
</evidence>
<dbReference type="EMBL" id="RBUY01000211">
    <property type="protein sequence ID" value="RMV68869.1"/>
    <property type="molecule type" value="Genomic_DNA"/>
</dbReference>
<evidence type="ECO:0000256" key="6">
    <source>
        <dbReference type="PROSITE-ProRule" id="PRU01330"/>
    </source>
</evidence>
<dbReference type="Pfam" id="PF00120">
    <property type="entry name" value="Gln-synt_C"/>
    <property type="match status" value="1"/>
</dbReference>
<dbReference type="InterPro" id="IPR027303">
    <property type="entry name" value="Gln_synth_gly_rich_site"/>
</dbReference>
<dbReference type="SUPFAM" id="SSF54368">
    <property type="entry name" value="Glutamine synthetase, N-terminal domain"/>
    <property type="match status" value="1"/>
</dbReference>
<keyword evidence="2" id="KW-0436">Ligase</keyword>
<keyword evidence="5" id="KW-0460">Magnesium</keyword>
<dbReference type="PANTHER" id="PTHR43785">
    <property type="entry name" value="GAMMA-GLUTAMYLPUTRESCINE SYNTHETASE"/>
    <property type="match status" value="1"/>
</dbReference>
<dbReference type="GO" id="GO:0006542">
    <property type="term" value="P:glutamine biosynthetic process"/>
    <property type="evidence" value="ECO:0007669"/>
    <property type="project" value="InterPro"/>
</dbReference>
<sequence>MMFVNFSFDKTVRYVLVSFTDLCGVIRSKLVPVTALDHLKKNGAAFAGFAAHFNLSPSDPDIILVPDFSTAIVLPWKTDVAWVTGDLYMGDALLVQSPRNVLKHCIAQAKKDGLLLKTGVEAEFFLLSEDGACASDKKDQYLKPCYDQQSLMRRFDVISEVCDALHQLGWKPYQADHEDATGQFEINWEYTDCLETADRHAFFKFLVKSMAEKHGFKASFMPKPFSDLTGNGCHVHCSLWNESGENLFVDADTVGSLSPIGQYFIGGLLHHAPALTALTNPTINSYKRLSARNTSSGATWAPVAISYAGNNRSHLIRIPEDDRCELRLPDGSANPYLLQASVLAAGLLGVRGKLSPGPRHNSNAYESDVTVSQPLPLDLSSSIKNLVKDYELTELLNQGFVSSYASYKEREILGYMRSVSAWEFNNTIDC</sequence>
<dbReference type="GO" id="GO:0005524">
    <property type="term" value="F:ATP binding"/>
    <property type="evidence" value="ECO:0007669"/>
    <property type="project" value="UniProtKB-KW"/>
</dbReference>
<proteinExistence type="inferred from homology"/>
<evidence type="ECO:0000313" key="10">
    <source>
        <dbReference type="EMBL" id="RMV68869.1"/>
    </source>
</evidence>
<evidence type="ECO:0000256" key="2">
    <source>
        <dbReference type="ARBA" id="ARBA00022598"/>
    </source>
</evidence>
<organism evidence="10 11">
    <name type="scientific">Pseudomonas caricapapayae</name>
    <dbReference type="NCBI Taxonomy" id="46678"/>
    <lineage>
        <taxon>Bacteria</taxon>
        <taxon>Pseudomonadati</taxon>
        <taxon>Pseudomonadota</taxon>
        <taxon>Gammaproteobacteria</taxon>
        <taxon>Pseudomonadales</taxon>
        <taxon>Pseudomonadaceae</taxon>
        <taxon>Pseudomonas</taxon>
    </lineage>
</organism>
<dbReference type="Gene3D" id="3.30.590.10">
    <property type="entry name" value="Glutamine synthetase/guanido kinase, catalytic domain"/>
    <property type="match status" value="1"/>
</dbReference>
<dbReference type="SUPFAM" id="SSF55931">
    <property type="entry name" value="Glutamine synthetase/guanido kinase"/>
    <property type="match status" value="1"/>
</dbReference>
<evidence type="ECO:0000313" key="11">
    <source>
        <dbReference type="Proteomes" id="UP000269872"/>
    </source>
</evidence>
<evidence type="ECO:0000256" key="5">
    <source>
        <dbReference type="ARBA" id="ARBA00022842"/>
    </source>
</evidence>
<gene>
    <name evidence="10" type="ORF">ALP05_02032</name>
</gene>
<comment type="similarity">
    <text evidence="6 7">Belongs to the glutamine synthetase family.</text>
</comment>
<dbReference type="SMART" id="SM01230">
    <property type="entry name" value="Gln-synt_C"/>
    <property type="match status" value="1"/>
</dbReference>
<evidence type="ECO:0000256" key="4">
    <source>
        <dbReference type="ARBA" id="ARBA00022840"/>
    </source>
</evidence>
<evidence type="ECO:0000259" key="9">
    <source>
        <dbReference type="PROSITE" id="PS51987"/>
    </source>
</evidence>
<name>A0A3M6EKH9_9PSED</name>
<dbReference type="PROSITE" id="PS51986">
    <property type="entry name" value="GS_BETA_GRASP"/>
    <property type="match status" value="1"/>
</dbReference>
<feature type="domain" description="GS catalytic" evidence="9">
    <location>
        <begin position="98"/>
        <end position="430"/>
    </location>
</feature>
<dbReference type="Gene3D" id="3.10.20.70">
    <property type="entry name" value="Glutamine synthetase, N-terminal domain"/>
    <property type="match status" value="1"/>
</dbReference>
<keyword evidence="4" id="KW-0067">ATP-binding</keyword>
<evidence type="ECO:0000256" key="1">
    <source>
        <dbReference type="ARBA" id="ARBA00001946"/>
    </source>
</evidence>
<accession>A0A3M6EKH9</accession>
<dbReference type="GO" id="GO:0004356">
    <property type="term" value="F:glutamine synthetase activity"/>
    <property type="evidence" value="ECO:0007669"/>
    <property type="project" value="InterPro"/>
</dbReference>
<dbReference type="InterPro" id="IPR008147">
    <property type="entry name" value="Gln_synt_N"/>
</dbReference>
<evidence type="ECO:0000259" key="8">
    <source>
        <dbReference type="PROSITE" id="PS51986"/>
    </source>
</evidence>
<dbReference type="InterPro" id="IPR014746">
    <property type="entry name" value="Gln_synth/guanido_kin_cat_dom"/>
</dbReference>
<dbReference type="AlphaFoldDB" id="A0A3M6EKH9"/>
<dbReference type="PROSITE" id="PS51987">
    <property type="entry name" value="GS_CATALYTIC"/>
    <property type="match status" value="1"/>
</dbReference>
<protein>
    <submittedName>
        <fullName evidence="10">Glutamine synthetase III</fullName>
    </submittedName>
</protein>
<dbReference type="InterPro" id="IPR017536">
    <property type="entry name" value="Glutamine_synthetase_typeIII"/>
</dbReference>
<dbReference type="NCBIfam" id="TIGR03105">
    <property type="entry name" value="gln_synth_III"/>
    <property type="match status" value="1"/>
</dbReference>
<comment type="cofactor">
    <cofactor evidence="1">
        <name>Mg(2+)</name>
        <dbReference type="ChEBI" id="CHEBI:18420"/>
    </cofactor>
</comment>
<dbReference type="PANTHER" id="PTHR43785:SF14">
    <property type="entry name" value="GLUTAMINE SYNTHETASE"/>
    <property type="match status" value="1"/>
</dbReference>
<reference evidence="10 11" key="1">
    <citation type="submission" date="2018-08" db="EMBL/GenBank/DDBJ databases">
        <title>Recombination of ecologically and evolutionarily significant loci maintains genetic cohesion in the Pseudomonas syringae species complex.</title>
        <authorList>
            <person name="Dillon M."/>
            <person name="Thakur S."/>
            <person name="Almeida R.N.D."/>
            <person name="Weir B.S."/>
            <person name="Guttman D.S."/>
        </authorList>
    </citation>
    <scope>NUCLEOTIDE SEQUENCE [LARGE SCALE GENOMIC DNA]</scope>
    <source>
        <strain evidence="10 11">ICMP 7496</strain>
    </source>
</reference>
<dbReference type="InterPro" id="IPR036651">
    <property type="entry name" value="Gln_synt_N_sf"/>
</dbReference>
<keyword evidence="3" id="KW-0547">Nucleotide-binding</keyword>
<comment type="caution">
    <text evidence="10">The sequence shown here is derived from an EMBL/GenBank/DDBJ whole genome shotgun (WGS) entry which is preliminary data.</text>
</comment>
<dbReference type="Proteomes" id="UP000269872">
    <property type="component" value="Unassembled WGS sequence"/>
</dbReference>
<dbReference type="InterPro" id="IPR008146">
    <property type="entry name" value="Gln_synth_cat_dom"/>
</dbReference>
<feature type="domain" description="GS beta-grasp" evidence="8">
    <location>
        <begin position="10"/>
        <end position="92"/>
    </location>
</feature>
<dbReference type="PROSITE" id="PS00181">
    <property type="entry name" value="GLNA_ATP"/>
    <property type="match status" value="1"/>
</dbReference>
<evidence type="ECO:0000256" key="7">
    <source>
        <dbReference type="RuleBase" id="RU000384"/>
    </source>
</evidence>